<evidence type="ECO:0000313" key="1">
    <source>
        <dbReference type="EMBL" id="CAB4824474.1"/>
    </source>
</evidence>
<reference evidence="1" key="1">
    <citation type="submission" date="2020-05" db="EMBL/GenBank/DDBJ databases">
        <authorList>
            <person name="Chiriac C."/>
            <person name="Salcher M."/>
            <person name="Ghai R."/>
            <person name="Kavagutti S V."/>
        </authorList>
    </citation>
    <scope>NUCLEOTIDE SEQUENCE</scope>
</reference>
<sequence>MAGCIDDVDGVVFPGAGCCGRGNRDAALLLLLHPVHGGCALVDFTDLVVDSRVKQDALGCRGFARVDMSHDPDIADLGQIECGLGRHVALRCSRLSGKNSCWWKFFCLPAVMGKSLIGFGHLVGIFALLDASAKTV</sequence>
<name>A0A6J6ZVP1_9ZZZZ</name>
<dbReference type="EMBL" id="CAFABK010000011">
    <property type="protein sequence ID" value="CAB4824474.1"/>
    <property type="molecule type" value="Genomic_DNA"/>
</dbReference>
<gene>
    <name evidence="1" type="ORF">UFOPK3204_00382</name>
</gene>
<dbReference type="AntiFam" id="ANF00072">
    <property type="entry name" value="Shadow ORF (opposite TypA)"/>
</dbReference>
<dbReference type="AlphaFoldDB" id="A0A6J6ZVP1"/>
<organism evidence="1">
    <name type="scientific">freshwater metagenome</name>
    <dbReference type="NCBI Taxonomy" id="449393"/>
    <lineage>
        <taxon>unclassified sequences</taxon>
        <taxon>metagenomes</taxon>
        <taxon>ecological metagenomes</taxon>
    </lineage>
</organism>
<accession>A0A6J6ZVP1</accession>
<protein>
    <submittedName>
        <fullName evidence="1">Unannotated protein</fullName>
    </submittedName>
</protein>
<proteinExistence type="predicted"/>